<protein>
    <submittedName>
        <fullName evidence="2">Uncharacterized protein</fullName>
    </submittedName>
</protein>
<proteinExistence type="predicted"/>
<dbReference type="EMBL" id="MU866598">
    <property type="protein sequence ID" value="KAK4171269.1"/>
    <property type="molecule type" value="Genomic_DNA"/>
</dbReference>
<keyword evidence="3" id="KW-1185">Reference proteome</keyword>
<accession>A0AAN6VWW6</accession>
<reference evidence="2" key="2">
    <citation type="submission" date="2023-05" db="EMBL/GenBank/DDBJ databases">
        <authorList>
            <consortium name="Lawrence Berkeley National Laboratory"/>
            <person name="Steindorff A."/>
            <person name="Hensen N."/>
            <person name="Bonometti L."/>
            <person name="Westerberg I."/>
            <person name="Brannstrom I.O."/>
            <person name="Guillou S."/>
            <person name="Cros-Aarteil S."/>
            <person name="Calhoun S."/>
            <person name="Haridas S."/>
            <person name="Kuo A."/>
            <person name="Mondo S."/>
            <person name="Pangilinan J."/>
            <person name="Riley R."/>
            <person name="Labutti K."/>
            <person name="Andreopoulos B."/>
            <person name="Lipzen A."/>
            <person name="Chen C."/>
            <person name="Yanf M."/>
            <person name="Daum C."/>
            <person name="Ng V."/>
            <person name="Clum A."/>
            <person name="Ohm R."/>
            <person name="Martin F."/>
            <person name="Silar P."/>
            <person name="Natvig D."/>
            <person name="Lalanne C."/>
            <person name="Gautier V."/>
            <person name="Ament-Velasquez S.L."/>
            <person name="Kruys A."/>
            <person name="Hutchinson M.I."/>
            <person name="Powell A.J."/>
            <person name="Barry K."/>
            <person name="Miller A.N."/>
            <person name="Grigoriev I.V."/>
            <person name="Debuchy R."/>
            <person name="Gladieux P."/>
            <person name="Thoren M.H."/>
            <person name="Johannesson H."/>
        </authorList>
    </citation>
    <scope>NUCLEOTIDE SEQUENCE</scope>
    <source>
        <strain evidence="2">CBS 892.96</strain>
    </source>
</reference>
<name>A0AAN6VWW6_9PEZI</name>
<gene>
    <name evidence="2" type="ORF">QBC36DRAFT_199706</name>
</gene>
<reference evidence="2" key="1">
    <citation type="journal article" date="2023" name="Mol. Phylogenet. Evol.">
        <title>Genome-scale phylogeny and comparative genomics of the fungal order Sordariales.</title>
        <authorList>
            <person name="Hensen N."/>
            <person name="Bonometti L."/>
            <person name="Westerberg I."/>
            <person name="Brannstrom I.O."/>
            <person name="Guillou S."/>
            <person name="Cros-Aarteil S."/>
            <person name="Calhoun S."/>
            <person name="Haridas S."/>
            <person name="Kuo A."/>
            <person name="Mondo S."/>
            <person name="Pangilinan J."/>
            <person name="Riley R."/>
            <person name="LaButti K."/>
            <person name="Andreopoulos B."/>
            <person name="Lipzen A."/>
            <person name="Chen C."/>
            <person name="Yan M."/>
            <person name="Daum C."/>
            <person name="Ng V."/>
            <person name="Clum A."/>
            <person name="Steindorff A."/>
            <person name="Ohm R.A."/>
            <person name="Martin F."/>
            <person name="Silar P."/>
            <person name="Natvig D.O."/>
            <person name="Lalanne C."/>
            <person name="Gautier V."/>
            <person name="Ament-Velasquez S.L."/>
            <person name="Kruys A."/>
            <person name="Hutchinson M.I."/>
            <person name="Powell A.J."/>
            <person name="Barry K."/>
            <person name="Miller A.N."/>
            <person name="Grigoriev I.V."/>
            <person name="Debuchy R."/>
            <person name="Gladieux P."/>
            <person name="Hiltunen Thoren M."/>
            <person name="Johannesson H."/>
        </authorList>
    </citation>
    <scope>NUCLEOTIDE SEQUENCE</scope>
    <source>
        <strain evidence="2">CBS 892.96</strain>
    </source>
</reference>
<dbReference type="AlphaFoldDB" id="A0AAN6VWW6"/>
<organism evidence="2 3">
    <name type="scientific">Triangularia setosa</name>
    <dbReference type="NCBI Taxonomy" id="2587417"/>
    <lineage>
        <taxon>Eukaryota</taxon>
        <taxon>Fungi</taxon>
        <taxon>Dikarya</taxon>
        <taxon>Ascomycota</taxon>
        <taxon>Pezizomycotina</taxon>
        <taxon>Sordariomycetes</taxon>
        <taxon>Sordariomycetidae</taxon>
        <taxon>Sordariales</taxon>
        <taxon>Podosporaceae</taxon>
        <taxon>Triangularia</taxon>
    </lineage>
</organism>
<evidence type="ECO:0000313" key="3">
    <source>
        <dbReference type="Proteomes" id="UP001302321"/>
    </source>
</evidence>
<evidence type="ECO:0000313" key="2">
    <source>
        <dbReference type="EMBL" id="KAK4171269.1"/>
    </source>
</evidence>
<feature type="compositionally biased region" description="Basic and acidic residues" evidence="1">
    <location>
        <begin position="136"/>
        <end position="147"/>
    </location>
</feature>
<dbReference type="Proteomes" id="UP001302321">
    <property type="component" value="Unassembled WGS sequence"/>
</dbReference>
<feature type="region of interest" description="Disordered" evidence="1">
    <location>
        <begin position="127"/>
        <end position="160"/>
    </location>
</feature>
<comment type="caution">
    <text evidence="2">The sequence shown here is derived from an EMBL/GenBank/DDBJ whole genome shotgun (WGS) entry which is preliminary data.</text>
</comment>
<sequence>REKLNRQEAQQRVKRIEAYWKHARECIEKAQEKQAKQANRHRRKPDFDVGDRVIIMKQTETTGRPSDKLGFPMTQQHYRIEKKVAHAYLLEVPDSWKGSKIFTADRLRKYDNNPEQAGPPVRLKKWLEAAESDDFAPEHPDDNKPERAGPALRRSSRKGG</sequence>
<evidence type="ECO:0000256" key="1">
    <source>
        <dbReference type="SAM" id="MobiDB-lite"/>
    </source>
</evidence>
<feature type="non-terminal residue" evidence="2">
    <location>
        <position position="1"/>
    </location>
</feature>